<dbReference type="AlphaFoldDB" id="A0A841K4E2"/>
<evidence type="ECO:0000313" key="4">
    <source>
        <dbReference type="Proteomes" id="UP000588017"/>
    </source>
</evidence>
<dbReference type="Gene3D" id="3.30.70.920">
    <property type="match status" value="1"/>
</dbReference>
<keyword evidence="3" id="KW-0238">DNA-binding</keyword>
<protein>
    <submittedName>
        <fullName evidence="3">DNA-binding Lrp family transcriptional regulator</fullName>
    </submittedName>
</protein>
<sequence length="113" mass="12653">MAVDRRHAAQMDVEHLRARQDETELEVLDCHGVAGGFDYFLKIRVRDVLDFNRLHGVKRPALPGVRQMLPSSSSWRRSTTRRFPSEAPVPAPVPRPLPRHPLADGRGTAIPAA</sequence>
<dbReference type="InterPro" id="IPR011008">
    <property type="entry name" value="Dimeric_a/b-barrel"/>
</dbReference>
<feature type="domain" description="Transcription regulator AsnC/Lrp ligand binding" evidence="2">
    <location>
        <begin position="26"/>
        <end position="67"/>
    </location>
</feature>
<evidence type="ECO:0000256" key="1">
    <source>
        <dbReference type="SAM" id="MobiDB-lite"/>
    </source>
</evidence>
<gene>
    <name evidence="3" type="ORF">HNQ73_000969</name>
</gene>
<dbReference type="EMBL" id="JACHEH010000002">
    <property type="protein sequence ID" value="MBB6167351.1"/>
    <property type="molecule type" value="Genomic_DNA"/>
</dbReference>
<dbReference type="InterPro" id="IPR019887">
    <property type="entry name" value="Tscrpt_reg_AsnC/Lrp_C"/>
</dbReference>
<dbReference type="SUPFAM" id="SSF54909">
    <property type="entry name" value="Dimeric alpha+beta barrel"/>
    <property type="match status" value="1"/>
</dbReference>
<accession>A0A841K4E2</accession>
<feature type="compositionally biased region" description="Pro residues" evidence="1">
    <location>
        <begin position="87"/>
        <end position="96"/>
    </location>
</feature>
<feature type="region of interest" description="Disordered" evidence="1">
    <location>
        <begin position="65"/>
        <end position="113"/>
    </location>
</feature>
<evidence type="ECO:0000259" key="2">
    <source>
        <dbReference type="Pfam" id="PF01037"/>
    </source>
</evidence>
<dbReference type="Pfam" id="PF01037">
    <property type="entry name" value="AsnC_trans_reg"/>
    <property type="match status" value="1"/>
</dbReference>
<proteinExistence type="predicted"/>
<evidence type="ECO:0000313" key="3">
    <source>
        <dbReference type="EMBL" id="MBB6167351.1"/>
    </source>
</evidence>
<name>A0A841K4E2_9HYPH</name>
<organism evidence="3 4">
    <name type="scientific">Chelatococcus composti</name>
    <dbReference type="NCBI Taxonomy" id="1743235"/>
    <lineage>
        <taxon>Bacteria</taxon>
        <taxon>Pseudomonadati</taxon>
        <taxon>Pseudomonadota</taxon>
        <taxon>Alphaproteobacteria</taxon>
        <taxon>Hyphomicrobiales</taxon>
        <taxon>Chelatococcaceae</taxon>
        <taxon>Chelatococcus</taxon>
    </lineage>
</organism>
<keyword evidence="4" id="KW-1185">Reference proteome</keyword>
<reference evidence="3 4" key="1">
    <citation type="submission" date="2020-08" db="EMBL/GenBank/DDBJ databases">
        <title>Genomic Encyclopedia of Type Strains, Phase IV (KMG-IV): sequencing the most valuable type-strain genomes for metagenomic binning, comparative biology and taxonomic classification.</title>
        <authorList>
            <person name="Goeker M."/>
        </authorList>
    </citation>
    <scope>NUCLEOTIDE SEQUENCE [LARGE SCALE GENOMIC DNA]</scope>
    <source>
        <strain evidence="3 4">DSM 101465</strain>
    </source>
</reference>
<dbReference type="Proteomes" id="UP000588017">
    <property type="component" value="Unassembled WGS sequence"/>
</dbReference>
<comment type="caution">
    <text evidence="3">The sequence shown here is derived from an EMBL/GenBank/DDBJ whole genome shotgun (WGS) entry which is preliminary data.</text>
</comment>
<dbReference type="GO" id="GO:0003677">
    <property type="term" value="F:DNA binding"/>
    <property type="evidence" value="ECO:0007669"/>
    <property type="project" value="UniProtKB-KW"/>
</dbReference>